<dbReference type="EMBL" id="HG996476">
    <property type="protein sequence ID" value="CAG1855080.1"/>
    <property type="molecule type" value="Genomic_DNA"/>
</dbReference>
<organism evidence="2">
    <name type="scientific">Musa acuminata subsp. malaccensis</name>
    <name type="common">Wild banana</name>
    <name type="synonym">Musa malaccensis</name>
    <dbReference type="NCBI Taxonomy" id="214687"/>
    <lineage>
        <taxon>Eukaryota</taxon>
        <taxon>Viridiplantae</taxon>
        <taxon>Streptophyta</taxon>
        <taxon>Embryophyta</taxon>
        <taxon>Tracheophyta</taxon>
        <taxon>Spermatophyta</taxon>
        <taxon>Magnoliopsida</taxon>
        <taxon>Liliopsida</taxon>
        <taxon>Zingiberales</taxon>
        <taxon>Musaceae</taxon>
        <taxon>Musa</taxon>
    </lineage>
</organism>
<reference evidence="2" key="1">
    <citation type="submission" date="2021-03" db="EMBL/GenBank/DDBJ databases">
        <authorList>
            <consortium name="Genoscope - CEA"/>
            <person name="William W."/>
        </authorList>
    </citation>
    <scope>NUCLEOTIDE SEQUENCE</scope>
    <source>
        <strain evidence="2">Doubled-haploid Pahang</strain>
    </source>
</reference>
<evidence type="ECO:0000313" key="2">
    <source>
        <dbReference type="EMBL" id="CAG1855080.1"/>
    </source>
</evidence>
<evidence type="ECO:0000256" key="1">
    <source>
        <dbReference type="SAM" id="MobiDB-lite"/>
    </source>
</evidence>
<feature type="region of interest" description="Disordered" evidence="1">
    <location>
        <begin position="239"/>
        <end position="294"/>
    </location>
</feature>
<protein>
    <submittedName>
        <fullName evidence="2">(wild Malaysian banana) hypothetical protein</fullName>
    </submittedName>
</protein>
<sequence>MNRRSQHDTLPSKALAPSDATIIPSFSHPPLSFVLGAPKVEILSTNITFFPTKHLFFLKRSHLFIPTPVIGADLACRRSGLPCQNARRKGPRGLLALDHTLLQAKRRKRERTGRRGREERRSRVRRLQNGEPPFPREDLRLRPQPIRGAEDRTITLSYQIGSPGGSRLQLLASLQDPDPLHHEGPPRAGLSFGEGTILPRRRRFPTVERRVGAAGFGHRLGRRRAGRLAQATPACLRRRRRKVEGSGRRGGGGGWRPGGFLAVGFRRRRRSGPEGIDGEGVPQTIVRSQHLCAH</sequence>
<accession>A0A8D7ATP8</accession>
<feature type="compositionally biased region" description="Gly residues" evidence="1">
    <location>
        <begin position="248"/>
        <end position="257"/>
    </location>
</feature>
<gene>
    <name evidence="2" type="ORF">GSMUA_333060.1</name>
</gene>
<proteinExistence type="predicted"/>
<feature type="region of interest" description="Disordered" evidence="1">
    <location>
        <begin position="104"/>
        <end position="140"/>
    </location>
</feature>
<dbReference type="AlphaFoldDB" id="A0A8D7ATP8"/>
<name>A0A8D7ATP8_MUSAM</name>